<dbReference type="OrthoDB" id="7540137at2759"/>
<dbReference type="EMBL" id="CAJDYZ010005292">
    <property type="protein sequence ID" value="CAD1472387.1"/>
    <property type="molecule type" value="Genomic_DNA"/>
</dbReference>
<evidence type="ECO:0000256" key="3">
    <source>
        <dbReference type="ARBA" id="ARBA00022606"/>
    </source>
</evidence>
<evidence type="ECO:0000256" key="2">
    <source>
        <dbReference type="ARBA" id="ARBA00022475"/>
    </source>
</evidence>
<evidence type="ECO:0008006" key="12">
    <source>
        <dbReference type="Google" id="ProtNLM"/>
    </source>
</evidence>
<dbReference type="PANTHER" id="PTHR21137">
    <property type="entry name" value="ODORANT RECEPTOR"/>
    <property type="match status" value="1"/>
</dbReference>
<keyword evidence="6" id="KW-1133">Transmembrane helix</keyword>
<reference evidence="10" key="1">
    <citation type="submission" date="2020-07" db="EMBL/GenBank/DDBJ databases">
        <authorList>
            <person name="Nazaruddin N."/>
        </authorList>
    </citation>
    <scope>NUCLEOTIDE SEQUENCE</scope>
</reference>
<dbReference type="PANTHER" id="PTHR21137:SF35">
    <property type="entry name" value="ODORANT RECEPTOR 19A-RELATED"/>
    <property type="match status" value="1"/>
</dbReference>
<keyword evidence="4" id="KW-0812">Transmembrane</keyword>
<keyword evidence="9" id="KW-0807">Transducer</keyword>
<keyword evidence="7" id="KW-0472">Membrane</keyword>
<comment type="subcellular location">
    <subcellularLocation>
        <location evidence="1">Cell membrane</location>
        <topology evidence="1">Multi-pass membrane protein</topology>
    </subcellularLocation>
</comment>
<keyword evidence="3" id="KW-0716">Sensory transduction</keyword>
<comment type="caution">
    <text evidence="10">The sequence shown here is derived from an EMBL/GenBank/DDBJ whole genome shotgun (WGS) entry which is preliminary data.</text>
</comment>
<keyword evidence="8" id="KW-0675">Receptor</keyword>
<evidence type="ECO:0000256" key="5">
    <source>
        <dbReference type="ARBA" id="ARBA00022725"/>
    </source>
</evidence>
<dbReference type="GO" id="GO:0005886">
    <property type="term" value="C:plasma membrane"/>
    <property type="evidence" value="ECO:0007669"/>
    <property type="project" value="UniProtKB-SubCell"/>
</dbReference>
<evidence type="ECO:0000313" key="10">
    <source>
        <dbReference type="EMBL" id="CAD1472387.1"/>
    </source>
</evidence>
<organism evidence="10 11">
    <name type="scientific">Heterotrigona itama</name>
    <dbReference type="NCBI Taxonomy" id="395501"/>
    <lineage>
        <taxon>Eukaryota</taxon>
        <taxon>Metazoa</taxon>
        <taxon>Ecdysozoa</taxon>
        <taxon>Arthropoda</taxon>
        <taxon>Hexapoda</taxon>
        <taxon>Insecta</taxon>
        <taxon>Pterygota</taxon>
        <taxon>Neoptera</taxon>
        <taxon>Endopterygota</taxon>
        <taxon>Hymenoptera</taxon>
        <taxon>Apocrita</taxon>
        <taxon>Aculeata</taxon>
        <taxon>Apoidea</taxon>
        <taxon>Anthophila</taxon>
        <taxon>Apidae</taxon>
        <taxon>Heterotrigona</taxon>
    </lineage>
</organism>
<evidence type="ECO:0000313" key="11">
    <source>
        <dbReference type="Proteomes" id="UP000752696"/>
    </source>
</evidence>
<sequence>MTIFQEWENSNTASVITYLVLQMTTIIDTFTNCYVGQLLIDEGNIVKKISNTLDWYQLPVKKARYLIIVIAISNNPMKVTAANIIQLSLITFTNFLDDLRNDWLNATEEDQWIYKARATNGHRLMMSFMILLHTGGTSLRTITPFLRDKIILPNNTTIRFLPCSGYFFFNEQLSPNYEIIFFTQSSADSSITRHYLEFSDFARYFVYTRAAC</sequence>
<name>A0A6V7H0J1_9HYME</name>
<accession>A0A6V7H0J1</accession>
<keyword evidence="2" id="KW-1003">Cell membrane</keyword>
<protein>
    <recommendedName>
        <fullName evidence="12">Odorant receptor</fullName>
    </recommendedName>
</protein>
<proteinExistence type="predicted"/>
<evidence type="ECO:0000256" key="4">
    <source>
        <dbReference type="ARBA" id="ARBA00022692"/>
    </source>
</evidence>
<evidence type="ECO:0000256" key="7">
    <source>
        <dbReference type="ARBA" id="ARBA00023136"/>
    </source>
</evidence>
<gene>
    <name evidence="10" type="ORF">MHI_LOCUS295859</name>
</gene>
<evidence type="ECO:0000256" key="1">
    <source>
        <dbReference type="ARBA" id="ARBA00004651"/>
    </source>
</evidence>
<keyword evidence="11" id="KW-1185">Reference proteome</keyword>
<dbReference type="Proteomes" id="UP000752696">
    <property type="component" value="Unassembled WGS sequence"/>
</dbReference>
<dbReference type="GO" id="GO:0005549">
    <property type="term" value="F:odorant binding"/>
    <property type="evidence" value="ECO:0007669"/>
    <property type="project" value="InterPro"/>
</dbReference>
<dbReference type="GO" id="GO:0004984">
    <property type="term" value="F:olfactory receptor activity"/>
    <property type="evidence" value="ECO:0007669"/>
    <property type="project" value="InterPro"/>
</dbReference>
<dbReference type="GO" id="GO:0007165">
    <property type="term" value="P:signal transduction"/>
    <property type="evidence" value="ECO:0007669"/>
    <property type="project" value="UniProtKB-KW"/>
</dbReference>
<dbReference type="AlphaFoldDB" id="A0A6V7H0J1"/>
<evidence type="ECO:0000256" key="9">
    <source>
        <dbReference type="ARBA" id="ARBA00023224"/>
    </source>
</evidence>
<evidence type="ECO:0000256" key="8">
    <source>
        <dbReference type="ARBA" id="ARBA00023170"/>
    </source>
</evidence>
<dbReference type="Pfam" id="PF02949">
    <property type="entry name" value="7tm_6"/>
    <property type="match status" value="1"/>
</dbReference>
<dbReference type="InterPro" id="IPR004117">
    <property type="entry name" value="7tm6_olfct_rcpt"/>
</dbReference>
<evidence type="ECO:0000256" key="6">
    <source>
        <dbReference type="ARBA" id="ARBA00022989"/>
    </source>
</evidence>
<keyword evidence="5" id="KW-0552">Olfaction</keyword>